<dbReference type="Proteomes" id="UP000663866">
    <property type="component" value="Unassembled WGS sequence"/>
</dbReference>
<evidence type="ECO:0000313" key="7">
    <source>
        <dbReference type="EMBL" id="CAF3767193.1"/>
    </source>
</evidence>
<evidence type="ECO:0000313" key="2">
    <source>
        <dbReference type="EMBL" id="CAF1282886.1"/>
    </source>
</evidence>
<dbReference type="Proteomes" id="UP000663856">
    <property type="component" value="Unassembled WGS sequence"/>
</dbReference>
<dbReference type="PANTHER" id="PTHR33769:SF2">
    <property type="entry name" value="TESTIS-EXPRESSED PROTEIN 26"/>
    <property type="match status" value="1"/>
</dbReference>
<evidence type="ECO:0000313" key="4">
    <source>
        <dbReference type="EMBL" id="CAF2036135.1"/>
    </source>
</evidence>
<dbReference type="Proteomes" id="UP000663834">
    <property type="component" value="Unassembled WGS sequence"/>
</dbReference>
<reference evidence="11" key="1">
    <citation type="submission" date="2021-02" db="EMBL/GenBank/DDBJ databases">
        <authorList>
            <person name="Nowell W R."/>
        </authorList>
    </citation>
    <scope>NUCLEOTIDE SEQUENCE</scope>
</reference>
<dbReference type="Proteomes" id="UP000663887">
    <property type="component" value="Unassembled WGS sequence"/>
</dbReference>
<dbReference type="Proteomes" id="UP000663855">
    <property type="component" value="Unassembled WGS sequence"/>
</dbReference>
<dbReference type="EMBL" id="CAJNRG010013191">
    <property type="protein sequence ID" value="CAF2146129.1"/>
    <property type="molecule type" value="Genomic_DNA"/>
</dbReference>
<dbReference type="EMBL" id="CAJOBF010001952">
    <property type="protein sequence ID" value="CAF3998085.1"/>
    <property type="molecule type" value="Genomic_DNA"/>
</dbReference>
<dbReference type="Proteomes" id="UP000663842">
    <property type="component" value="Unassembled WGS sequence"/>
</dbReference>
<dbReference type="EMBL" id="CAJOBH010000169">
    <property type="protein sequence ID" value="CAF3767193.1"/>
    <property type="molecule type" value="Genomic_DNA"/>
</dbReference>
<dbReference type="InterPro" id="IPR043460">
    <property type="entry name" value="MEDAG/TEX26"/>
</dbReference>
<name>A0A819NPR9_9BILA</name>
<evidence type="ECO:0000313" key="6">
    <source>
        <dbReference type="EMBL" id="CAF2146129.1"/>
    </source>
</evidence>
<dbReference type="PANTHER" id="PTHR33769">
    <property type="entry name" value="TESTIS-EXPRESSED PROTEIN 26 ISOFORM X3"/>
    <property type="match status" value="1"/>
</dbReference>
<organism evidence="11 12">
    <name type="scientific">Rotaria magnacalcarata</name>
    <dbReference type="NCBI Taxonomy" id="392030"/>
    <lineage>
        <taxon>Eukaryota</taxon>
        <taxon>Metazoa</taxon>
        <taxon>Spiralia</taxon>
        <taxon>Gnathifera</taxon>
        <taxon>Rotifera</taxon>
        <taxon>Eurotatoria</taxon>
        <taxon>Bdelloidea</taxon>
        <taxon>Philodinida</taxon>
        <taxon>Philodinidae</taxon>
        <taxon>Rotaria</taxon>
    </lineage>
</organism>
<feature type="region of interest" description="Disordered" evidence="1">
    <location>
        <begin position="71"/>
        <end position="102"/>
    </location>
</feature>
<dbReference type="AlphaFoldDB" id="A0A819NPR9"/>
<dbReference type="EMBL" id="CAJOBJ010003275">
    <property type="protein sequence ID" value="CAF3959491.1"/>
    <property type="molecule type" value="Genomic_DNA"/>
</dbReference>
<gene>
    <name evidence="7" type="ORF">BYL167_LOCUS1195</name>
    <name evidence="2" type="ORF">CJN711_LOCUS16075</name>
    <name evidence="10" type="ORF">GIL414_LOCUS9538</name>
    <name evidence="3" type="ORF">KQP761_LOCUS38686</name>
    <name evidence="4" type="ORF">MBJ925_LOCUS10719</name>
    <name evidence="9" type="ORF">OVN521_LOCUS11455</name>
    <name evidence="8" type="ORF">SMN809_LOCUS3085</name>
    <name evidence="11" type="ORF">UXM345_LOCUS16007</name>
    <name evidence="5" type="ORF">WKI299_LOCUS22628</name>
    <name evidence="6" type="ORF">XDN619_LOCUS27763</name>
</gene>
<dbReference type="Proteomes" id="UP000663824">
    <property type="component" value="Unassembled WGS sequence"/>
</dbReference>
<evidence type="ECO:0000313" key="5">
    <source>
        <dbReference type="EMBL" id="CAF2112933.1"/>
    </source>
</evidence>
<evidence type="ECO:0000313" key="3">
    <source>
        <dbReference type="EMBL" id="CAF1686278.1"/>
    </source>
</evidence>
<dbReference type="OrthoDB" id="5984625at2759"/>
<evidence type="ECO:0000313" key="11">
    <source>
        <dbReference type="EMBL" id="CAF3998085.1"/>
    </source>
</evidence>
<dbReference type="EMBL" id="CAJNRE010004554">
    <property type="protein sequence ID" value="CAF2036135.1"/>
    <property type="molecule type" value="Genomic_DNA"/>
</dbReference>
<dbReference type="Proteomes" id="UP000676336">
    <property type="component" value="Unassembled WGS sequence"/>
</dbReference>
<accession>A0A819NPR9</accession>
<evidence type="ECO:0000313" key="9">
    <source>
        <dbReference type="EMBL" id="CAF3936817.1"/>
    </source>
</evidence>
<protein>
    <submittedName>
        <fullName evidence="11">Uncharacterized protein</fullName>
    </submittedName>
</protein>
<comment type="caution">
    <text evidence="11">The sequence shown here is derived from an EMBL/GenBank/DDBJ whole genome shotgun (WGS) entry which is preliminary data.</text>
</comment>
<evidence type="ECO:0000313" key="13">
    <source>
        <dbReference type="Proteomes" id="UP000663866"/>
    </source>
</evidence>
<dbReference type="EMBL" id="CAJNRF010009743">
    <property type="protein sequence ID" value="CAF2112933.1"/>
    <property type="molecule type" value="Genomic_DNA"/>
</dbReference>
<evidence type="ECO:0000313" key="8">
    <source>
        <dbReference type="EMBL" id="CAF3834811.1"/>
    </source>
</evidence>
<dbReference type="GO" id="GO:0005737">
    <property type="term" value="C:cytoplasm"/>
    <property type="evidence" value="ECO:0007669"/>
    <property type="project" value="TreeGrafter"/>
</dbReference>
<dbReference type="EMBL" id="CAJOBG010001524">
    <property type="protein sequence ID" value="CAF3936817.1"/>
    <property type="molecule type" value="Genomic_DNA"/>
</dbReference>
<dbReference type="EMBL" id="CAJOBI010000611">
    <property type="protein sequence ID" value="CAF3834811.1"/>
    <property type="molecule type" value="Genomic_DNA"/>
</dbReference>
<evidence type="ECO:0000313" key="12">
    <source>
        <dbReference type="Proteomes" id="UP000663842"/>
    </source>
</evidence>
<sequence>MEACIQSLPSTPYRSARSRSYQTTYQRQFSSLKRSLTIDEGVPNGQQFLIGCPYQLNDPVGVSSYTVDYPHQKDTQPESIIRPNTPRAHRPHPNPQFTHWPRRPVTVSPVVSEETKQALKNQLNSTYQTDYIGSPQGFPLPLAYNRSRPFWRNRGHHTLDSEYRSSYEQPLRTTSTVTTTLFPGRYRFSCRIPADAVVPLTLPMWRNKSSKSTYKREISEKAPSQLYMKDFVDSLSGPMDQ</sequence>
<proteinExistence type="predicted"/>
<dbReference type="EMBL" id="CAJNOV010007352">
    <property type="protein sequence ID" value="CAF1282886.1"/>
    <property type="molecule type" value="Genomic_DNA"/>
</dbReference>
<dbReference type="Proteomes" id="UP000681967">
    <property type="component" value="Unassembled WGS sequence"/>
</dbReference>
<keyword evidence="13" id="KW-1185">Reference proteome</keyword>
<evidence type="ECO:0000313" key="10">
    <source>
        <dbReference type="EMBL" id="CAF3959491.1"/>
    </source>
</evidence>
<dbReference type="EMBL" id="CAJNOW010022042">
    <property type="protein sequence ID" value="CAF1686278.1"/>
    <property type="molecule type" value="Genomic_DNA"/>
</dbReference>
<evidence type="ECO:0000256" key="1">
    <source>
        <dbReference type="SAM" id="MobiDB-lite"/>
    </source>
</evidence>
<dbReference type="Proteomes" id="UP000681720">
    <property type="component" value="Unassembled WGS sequence"/>
</dbReference>